<evidence type="ECO:0000313" key="4">
    <source>
        <dbReference type="EMBL" id="TYK17419.1"/>
    </source>
</evidence>
<feature type="compositionally biased region" description="Polar residues" evidence="1">
    <location>
        <begin position="164"/>
        <end position="177"/>
    </location>
</feature>
<name>A0A5D3D3I1_CUCMM</name>
<dbReference type="GO" id="GO:0005886">
    <property type="term" value="C:plasma membrane"/>
    <property type="evidence" value="ECO:0007669"/>
    <property type="project" value="TreeGrafter"/>
</dbReference>
<dbReference type="Pfam" id="PF05627">
    <property type="entry name" value="AvrRpt-cleavage"/>
    <property type="match status" value="2"/>
</dbReference>
<dbReference type="AlphaFoldDB" id="A0A5D3D3I1"/>
<accession>A0A5D3D3I1</accession>
<dbReference type="EMBL" id="SSTD01008130">
    <property type="protein sequence ID" value="TYK17419.1"/>
    <property type="molecule type" value="Genomic_DNA"/>
</dbReference>
<dbReference type="Proteomes" id="UP000321393">
    <property type="component" value="Unassembled WGS sequence"/>
</dbReference>
<reference evidence="5 6" key="1">
    <citation type="submission" date="2019-08" db="EMBL/GenBank/DDBJ databases">
        <title>Draft genome sequences of two oriental melons (Cucumis melo L. var makuwa).</title>
        <authorList>
            <person name="Kwon S.-Y."/>
        </authorList>
    </citation>
    <scope>NUCLEOTIDE SEQUENCE [LARGE SCALE GENOMIC DNA]</scope>
    <source>
        <strain evidence="6">cv. Chang Bougi</strain>
        <strain evidence="5">cv. SW 3</strain>
        <tissue evidence="4">Leaf</tissue>
    </source>
</reference>
<dbReference type="STRING" id="1194695.A0A5D3D3I1"/>
<feature type="region of interest" description="Disordered" evidence="1">
    <location>
        <begin position="94"/>
        <end position="325"/>
    </location>
</feature>
<proteinExistence type="predicted"/>
<dbReference type="InterPro" id="IPR008700">
    <property type="entry name" value="TypeIII_avirulence_cleave"/>
</dbReference>
<feature type="domain" description="RIN4 pathogenic type III effector avirulence factor Avr cleavage site" evidence="2">
    <location>
        <begin position="263"/>
        <end position="296"/>
    </location>
</feature>
<feature type="compositionally biased region" description="Polar residues" evidence="1">
    <location>
        <begin position="187"/>
        <end position="206"/>
    </location>
</feature>
<evidence type="ECO:0000313" key="5">
    <source>
        <dbReference type="Proteomes" id="UP000321393"/>
    </source>
</evidence>
<feature type="domain" description="RIN4 pathogenic type III effector avirulence factor Avr cleavage site" evidence="2">
    <location>
        <begin position="37"/>
        <end position="65"/>
    </location>
</feature>
<dbReference type="PANTHER" id="PTHR33159:SF6">
    <property type="entry name" value="RPM1-INTERACTING PROTEIN 4"/>
    <property type="match status" value="1"/>
</dbReference>
<evidence type="ECO:0000313" key="3">
    <source>
        <dbReference type="EMBL" id="KAA0049142.1"/>
    </source>
</evidence>
<dbReference type="Proteomes" id="UP000321947">
    <property type="component" value="Unassembled WGS sequence"/>
</dbReference>
<dbReference type="OrthoDB" id="850982at2759"/>
<dbReference type="EMBL" id="SSTE01012362">
    <property type="protein sequence ID" value="KAA0049142.1"/>
    <property type="molecule type" value="Genomic_DNA"/>
</dbReference>
<comment type="caution">
    <text evidence="4">The sequence shown here is derived from an EMBL/GenBank/DDBJ whole genome shotgun (WGS) entry which is preliminary data.</text>
</comment>
<evidence type="ECO:0000313" key="6">
    <source>
        <dbReference type="Proteomes" id="UP000321947"/>
    </source>
</evidence>
<dbReference type="PANTHER" id="PTHR33159">
    <property type="entry name" value="RPM1-INTERACTING PROTEIN 4 (RIN4) FAMILY PROTEIN"/>
    <property type="match status" value="1"/>
</dbReference>
<gene>
    <name evidence="4" type="ORF">E5676_scaffold434G002820</name>
    <name evidence="3" type="ORF">E6C27_scaffold171G003740</name>
</gene>
<dbReference type="InterPro" id="IPR040387">
    <property type="entry name" value="RIN4/NOI4"/>
</dbReference>
<feature type="compositionally biased region" description="Basic and acidic residues" evidence="1">
    <location>
        <begin position="94"/>
        <end position="117"/>
    </location>
</feature>
<evidence type="ECO:0000256" key="1">
    <source>
        <dbReference type="SAM" id="MobiDB-lite"/>
    </source>
</evidence>
<organism evidence="4 6">
    <name type="scientific">Cucumis melo var. makuwa</name>
    <name type="common">Oriental melon</name>
    <dbReference type="NCBI Taxonomy" id="1194695"/>
    <lineage>
        <taxon>Eukaryota</taxon>
        <taxon>Viridiplantae</taxon>
        <taxon>Streptophyta</taxon>
        <taxon>Embryophyta</taxon>
        <taxon>Tracheophyta</taxon>
        <taxon>Spermatophyta</taxon>
        <taxon>Magnoliopsida</taxon>
        <taxon>eudicotyledons</taxon>
        <taxon>Gunneridae</taxon>
        <taxon>Pentapetalae</taxon>
        <taxon>rosids</taxon>
        <taxon>fabids</taxon>
        <taxon>Cucurbitales</taxon>
        <taxon>Cucurbitaceae</taxon>
        <taxon>Benincaseae</taxon>
        <taxon>Cucumis</taxon>
    </lineage>
</organism>
<feature type="compositionally biased region" description="Polar residues" evidence="1">
    <location>
        <begin position="278"/>
        <end position="288"/>
    </location>
</feature>
<feature type="compositionally biased region" description="Polar residues" evidence="1">
    <location>
        <begin position="304"/>
        <end position="325"/>
    </location>
</feature>
<protein>
    <submittedName>
        <fullName evidence="4">RPM1-interacting protein 4-like</fullName>
    </submittedName>
</protein>
<sequence>MEVVMQSYVELVSSSESKELVLTVLESKTGLTFSTRSSQVPKFGKWDDGDDVPYTTYFDNATKAKFERMNPNDPLPHREEISETVRSNYEQQKIKEGGVMRRQPESPLHHDALEMSGRDYNGIKSAKRRGQQLSGPKHTQEDLSMEDGNMKKQLGSPLDHRSMGQVSFNSPLHQRQGNNSSTSNSSKGTMRNGTVSECSIENSPLHSRQHPRTEPKTVVPSSPLRDRRGSSSPRGSSHEGLAPLTPGRSRQRSVPRGNETPDRGATVPRFGDWDESDPSSSENYTNIFTRVREERQTEDGSLPAGTNVSSIRSRSGAENSKVRTTSWLNYHKIQKLKT</sequence>
<evidence type="ECO:0000259" key="2">
    <source>
        <dbReference type="Pfam" id="PF05627"/>
    </source>
</evidence>